<dbReference type="Pfam" id="PF03729">
    <property type="entry name" value="DUF308"/>
    <property type="match status" value="2"/>
</dbReference>
<gene>
    <name evidence="3" type="ORF">DFJ64_3326</name>
</gene>
<feature type="compositionally biased region" description="Polar residues" evidence="1">
    <location>
        <begin position="1"/>
        <end position="15"/>
    </location>
</feature>
<feature type="region of interest" description="Disordered" evidence="1">
    <location>
        <begin position="1"/>
        <end position="21"/>
    </location>
</feature>
<comment type="caution">
    <text evidence="3">The sequence shown here is derived from an EMBL/GenBank/DDBJ whole genome shotgun (WGS) entry which is preliminary data.</text>
</comment>
<dbReference type="Proteomes" id="UP000256485">
    <property type="component" value="Unassembled WGS sequence"/>
</dbReference>
<keyword evidence="2" id="KW-1133">Transmembrane helix</keyword>
<dbReference type="InterPro" id="IPR052712">
    <property type="entry name" value="Acid_resist_chaperone_HdeD"/>
</dbReference>
<evidence type="ECO:0000256" key="1">
    <source>
        <dbReference type="SAM" id="MobiDB-lite"/>
    </source>
</evidence>
<name>A0A3D9VFD9_THECX</name>
<proteinExistence type="predicted"/>
<feature type="transmembrane region" description="Helical" evidence="2">
    <location>
        <begin position="118"/>
        <end position="143"/>
    </location>
</feature>
<reference evidence="3 4" key="1">
    <citation type="submission" date="2018-08" db="EMBL/GenBank/DDBJ databases">
        <title>Sequencing the genomes of 1000 actinobacteria strains.</title>
        <authorList>
            <person name="Klenk H.-P."/>
        </authorList>
    </citation>
    <scope>NUCLEOTIDE SEQUENCE [LARGE SCALE GENOMIC DNA]</scope>
    <source>
        <strain evidence="3 4">DSM 22891</strain>
    </source>
</reference>
<sequence>MSTSSSDLETPSTPNAPRRAEGTSEAGFLLAVGDRWLPALVVGGASLVVGLAVLAWPTRSVRVVALLLAAQLVIYGVLCLVRAAGRPGAGGDVRMMVAFLGVLGLIIGVLTLRDGTQAVAVLALLSGLFWFVGGALGILGAFVRRTGSNHIPETLTDLLAVVVGVAVLAFPEISLGVLTSILGTWIAVFGVLVVITAYRRKLARARPA</sequence>
<keyword evidence="2" id="KW-0812">Transmembrane</keyword>
<evidence type="ECO:0000313" key="3">
    <source>
        <dbReference type="EMBL" id="REF37865.1"/>
    </source>
</evidence>
<organism evidence="3 4">
    <name type="scientific">Thermasporomyces composti</name>
    <dbReference type="NCBI Taxonomy" id="696763"/>
    <lineage>
        <taxon>Bacteria</taxon>
        <taxon>Bacillati</taxon>
        <taxon>Actinomycetota</taxon>
        <taxon>Actinomycetes</taxon>
        <taxon>Propionibacteriales</taxon>
        <taxon>Nocardioidaceae</taxon>
        <taxon>Thermasporomyces</taxon>
    </lineage>
</organism>
<feature type="transmembrane region" description="Helical" evidence="2">
    <location>
        <begin position="93"/>
        <end position="112"/>
    </location>
</feature>
<keyword evidence="2" id="KW-0472">Membrane</keyword>
<dbReference type="OrthoDB" id="3474102at2"/>
<keyword evidence="4" id="KW-1185">Reference proteome</keyword>
<dbReference type="GO" id="GO:0005886">
    <property type="term" value="C:plasma membrane"/>
    <property type="evidence" value="ECO:0007669"/>
    <property type="project" value="TreeGrafter"/>
</dbReference>
<dbReference type="PANTHER" id="PTHR34989:SF1">
    <property type="entry name" value="PROTEIN HDED"/>
    <property type="match status" value="1"/>
</dbReference>
<feature type="transmembrane region" description="Helical" evidence="2">
    <location>
        <begin position="63"/>
        <end position="81"/>
    </location>
</feature>
<dbReference type="RefSeq" id="WP_115851254.1">
    <property type="nucleotide sequence ID" value="NZ_QTUC01000001.1"/>
</dbReference>
<accession>A0A3D9VFD9</accession>
<evidence type="ECO:0000256" key="2">
    <source>
        <dbReference type="SAM" id="Phobius"/>
    </source>
</evidence>
<dbReference type="AlphaFoldDB" id="A0A3D9VFD9"/>
<protein>
    <submittedName>
        <fullName evidence="3">Uncharacterized membrane protein HdeD (DUF308 family)</fullName>
    </submittedName>
</protein>
<dbReference type="PANTHER" id="PTHR34989">
    <property type="entry name" value="PROTEIN HDED"/>
    <property type="match status" value="1"/>
</dbReference>
<feature type="transmembrane region" description="Helical" evidence="2">
    <location>
        <begin position="36"/>
        <end position="57"/>
    </location>
</feature>
<evidence type="ECO:0000313" key="4">
    <source>
        <dbReference type="Proteomes" id="UP000256485"/>
    </source>
</evidence>
<feature type="transmembrane region" description="Helical" evidence="2">
    <location>
        <begin position="177"/>
        <end position="198"/>
    </location>
</feature>
<dbReference type="InterPro" id="IPR005325">
    <property type="entry name" value="DUF308_memb"/>
</dbReference>
<dbReference type="EMBL" id="QTUC01000001">
    <property type="protein sequence ID" value="REF37865.1"/>
    <property type="molecule type" value="Genomic_DNA"/>
</dbReference>